<dbReference type="Gene3D" id="3.40.720.10">
    <property type="entry name" value="Alkaline Phosphatase, subunit A"/>
    <property type="match status" value="1"/>
</dbReference>
<evidence type="ECO:0000256" key="4">
    <source>
        <dbReference type="ARBA" id="ARBA00023180"/>
    </source>
</evidence>
<evidence type="ECO:0000256" key="3">
    <source>
        <dbReference type="ARBA" id="ARBA00022801"/>
    </source>
</evidence>
<gene>
    <name evidence="6" type="ORF">UG56_013595</name>
</gene>
<name>A0A1J4N429_9ACTN</name>
<accession>A0A1J4N429</accession>
<feature type="domain" description="Sulfatase N-terminal" evidence="5">
    <location>
        <begin position="60"/>
        <end position="445"/>
    </location>
</feature>
<evidence type="ECO:0000259" key="5">
    <source>
        <dbReference type="Pfam" id="PF00884"/>
    </source>
</evidence>
<dbReference type="Pfam" id="PF00884">
    <property type="entry name" value="Sulfatase"/>
    <property type="match status" value="1"/>
</dbReference>
<dbReference type="SUPFAM" id="SSF53649">
    <property type="entry name" value="Alkaline phosphatase-like"/>
    <property type="match status" value="1"/>
</dbReference>
<keyword evidence="7" id="KW-1185">Reference proteome</keyword>
<dbReference type="AlphaFoldDB" id="A0A1J4N429"/>
<evidence type="ECO:0000313" key="7">
    <source>
        <dbReference type="Proteomes" id="UP000033772"/>
    </source>
</evidence>
<dbReference type="PANTHER" id="PTHR43108:SF8">
    <property type="entry name" value="SD21168P"/>
    <property type="match status" value="1"/>
</dbReference>
<comment type="similarity">
    <text evidence="1">Belongs to the sulfatase family.</text>
</comment>
<dbReference type="GO" id="GO:0016787">
    <property type="term" value="F:hydrolase activity"/>
    <property type="evidence" value="ECO:0007669"/>
    <property type="project" value="UniProtKB-KW"/>
</dbReference>
<dbReference type="InterPro" id="IPR017850">
    <property type="entry name" value="Alkaline_phosphatase_core_sf"/>
</dbReference>
<dbReference type="InterPro" id="IPR000917">
    <property type="entry name" value="Sulfatase_N"/>
</dbReference>
<evidence type="ECO:0000256" key="1">
    <source>
        <dbReference type="ARBA" id="ARBA00008779"/>
    </source>
</evidence>
<dbReference type="RefSeq" id="WP_045548498.1">
    <property type="nucleotide sequence ID" value="NZ_JZDQ02000017.1"/>
</dbReference>
<keyword evidence="3" id="KW-0378">Hydrolase</keyword>
<organism evidence="6 7">
    <name type="scientific">Nocardioides luteus</name>
    <dbReference type="NCBI Taxonomy" id="1844"/>
    <lineage>
        <taxon>Bacteria</taxon>
        <taxon>Bacillati</taxon>
        <taxon>Actinomycetota</taxon>
        <taxon>Actinomycetes</taxon>
        <taxon>Propionibacteriales</taxon>
        <taxon>Nocardioidaceae</taxon>
        <taxon>Nocardioides</taxon>
    </lineage>
</organism>
<dbReference type="Proteomes" id="UP000033772">
    <property type="component" value="Unassembled WGS sequence"/>
</dbReference>
<keyword evidence="4" id="KW-0325">Glycoprotein</keyword>
<dbReference type="PANTHER" id="PTHR43108">
    <property type="entry name" value="N-ACETYLGLUCOSAMINE-6-SULFATASE FAMILY MEMBER"/>
    <property type="match status" value="1"/>
</dbReference>
<reference evidence="6" key="1">
    <citation type="submission" date="2016-10" db="EMBL/GenBank/DDBJ databases">
        <title>Draft Genome Sequence of Nocardioides luteus Strain BAFB, an Alkane-Degrading Bacterium Isolated from JP-7 Polluted Soil.</title>
        <authorList>
            <person name="Brown L."/>
            <person name="Ruiz O.N."/>
            <person name="Gunasekera T."/>
        </authorList>
    </citation>
    <scope>NUCLEOTIDE SEQUENCE [LARGE SCALE GENOMIC DNA]</scope>
    <source>
        <strain evidence="6">BAFB</strain>
    </source>
</reference>
<dbReference type="EMBL" id="JZDQ02000017">
    <property type="protein sequence ID" value="OIJ26274.1"/>
    <property type="molecule type" value="Genomic_DNA"/>
</dbReference>
<protein>
    <recommendedName>
        <fullName evidence="5">Sulfatase N-terminal domain-containing protein</fullName>
    </recommendedName>
</protein>
<keyword evidence="2" id="KW-0732">Signal</keyword>
<sequence length="574" mass="62296">MKPKWSALLGAALLAVVALVAGLLVLGPKTIAAGSAAADPSAAPVEDPAAELAATTDERRNMVLILMDDFSLELLRTMPEATKMAAEGATYQNSFVIDSLCCPSRAALLTGQTPHHTKVLTNTQNDPEHPVGGWSAFQRYGNLEKQFSIGLQKAGYTTGFVGKYINAYEATLDADGKRVPPPKVPGWDTWNALLGGAYGGWGYQSTYLDSDGNVQLHNHPQPARNASVQEKDAAYATNVTRDYALDFINAHRDDEDPYFLEIAAYGPHSRLGHHYPGLDTWFPPAVADQAPAGDPSGGNCGRVACADLTLKDLVGYGDDRSDNVPTYLGRGGRTSQAPAWRTNKVSLSDETALSQYRDRARMVQSIDRMIAQVREAAGEDTYIVLTSDNGFHLGQHQLNGGKGAPYDSDTRVPLVVVGPDVVPGKRSQFVNNIDLAPTFLDLAGAPTPAYVSGTSFAETLSRPRLPGGRYAFFEHTYAKSHPGEVDLDSGSGGTIDIIPSYIAVRGSQGLLVRFDLDKSWKGTDYAYELYRYDRPWEDRNVFAEDHAKPYARDLMRRLDAYEGCTPAVCRALTR</sequence>
<dbReference type="OrthoDB" id="9777306at2"/>
<dbReference type="STRING" id="1844.UG56_013595"/>
<dbReference type="PROSITE" id="PS00523">
    <property type="entry name" value="SULFATASE_1"/>
    <property type="match status" value="1"/>
</dbReference>
<comment type="caution">
    <text evidence="6">The sequence shown here is derived from an EMBL/GenBank/DDBJ whole genome shotgun (WGS) entry which is preliminary data.</text>
</comment>
<evidence type="ECO:0000256" key="2">
    <source>
        <dbReference type="ARBA" id="ARBA00022729"/>
    </source>
</evidence>
<proteinExistence type="inferred from homology"/>
<dbReference type="InterPro" id="IPR024607">
    <property type="entry name" value="Sulfatase_CS"/>
</dbReference>
<evidence type="ECO:0000313" key="6">
    <source>
        <dbReference type="EMBL" id="OIJ26274.1"/>
    </source>
</evidence>